<protein>
    <recommendedName>
        <fullName evidence="4">Transmembrane protein</fullName>
    </recommendedName>
</protein>
<dbReference type="Proteomes" id="UP000291084">
    <property type="component" value="Chromosome 3"/>
</dbReference>
<evidence type="ECO:0000313" key="2">
    <source>
        <dbReference type="EMBL" id="BAT82438.1"/>
    </source>
</evidence>
<keyword evidence="1" id="KW-0812">Transmembrane</keyword>
<feature type="transmembrane region" description="Helical" evidence="1">
    <location>
        <begin position="21"/>
        <end position="45"/>
    </location>
</feature>
<evidence type="ECO:0000313" key="3">
    <source>
        <dbReference type="Proteomes" id="UP000291084"/>
    </source>
</evidence>
<evidence type="ECO:0008006" key="4">
    <source>
        <dbReference type="Google" id="ProtNLM"/>
    </source>
</evidence>
<evidence type="ECO:0000256" key="1">
    <source>
        <dbReference type="SAM" id="Phobius"/>
    </source>
</evidence>
<reference evidence="2 3" key="1">
    <citation type="journal article" date="2015" name="Sci. Rep.">
        <title>The power of single molecule real-time sequencing technology in the de novo assembly of a eukaryotic genome.</title>
        <authorList>
            <person name="Sakai H."/>
            <person name="Naito K."/>
            <person name="Ogiso-Tanaka E."/>
            <person name="Takahashi Y."/>
            <person name="Iseki K."/>
            <person name="Muto C."/>
            <person name="Satou K."/>
            <person name="Teruya K."/>
            <person name="Shiroma A."/>
            <person name="Shimoji M."/>
            <person name="Hirano T."/>
            <person name="Itoh T."/>
            <person name="Kaga A."/>
            <person name="Tomooka N."/>
        </authorList>
    </citation>
    <scope>NUCLEOTIDE SEQUENCE [LARGE SCALE GENOMIC DNA]</scope>
    <source>
        <strain evidence="3">cv. Shumari</strain>
    </source>
</reference>
<sequence>MTLSDSMYRKSDIERERERRSFVSPNMVLVPVYFMVFIPFFFLLLSSLRTISSSSLSLDSSSGVCFSSLCPYLSDRGCW</sequence>
<gene>
    <name evidence="2" type="primary">Vigan.03G245500</name>
    <name evidence="2" type="ORF">VIGAN_03245500</name>
</gene>
<accession>A0A0S3RPA6</accession>
<keyword evidence="3" id="KW-1185">Reference proteome</keyword>
<proteinExistence type="predicted"/>
<dbReference type="EMBL" id="AP015036">
    <property type="protein sequence ID" value="BAT82438.1"/>
    <property type="molecule type" value="Genomic_DNA"/>
</dbReference>
<keyword evidence="1" id="KW-0472">Membrane</keyword>
<keyword evidence="1" id="KW-1133">Transmembrane helix</keyword>
<name>A0A0S3RPA6_PHAAN</name>
<dbReference type="AlphaFoldDB" id="A0A0S3RPA6"/>
<organism evidence="2 3">
    <name type="scientific">Vigna angularis var. angularis</name>
    <dbReference type="NCBI Taxonomy" id="157739"/>
    <lineage>
        <taxon>Eukaryota</taxon>
        <taxon>Viridiplantae</taxon>
        <taxon>Streptophyta</taxon>
        <taxon>Embryophyta</taxon>
        <taxon>Tracheophyta</taxon>
        <taxon>Spermatophyta</taxon>
        <taxon>Magnoliopsida</taxon>
        <taxon>eudicotyledons</taxon>
        <taxon>Gunneridae</taxon>
        <taxon>Pentapetalae</taxon>
        <taxon>rosids</taxon>
        <taxon>fabids</taxon>
        <taxon>Fabales</taxon>
        <taxon>Fabaceae</taxon>
        <taxon>Papilionoideae</taxon>
        <taxon>50 kb inversion clade</taxon>
        <taxon>NPAAA clade</taxon>
        <taxon>indigoferoid/millettioid clade</taxon>
        <taxon>Phaseoleae</taxon>
        <taxon>Vigna</taxon>
    </lineage>
</organism>